<protein>
    <submittedName>
        <fullName evidence="2">Uncharacterized protein</fullName>
    </submittedName>
</protein>
<dbReference type="AlphaFoldDB" id="A0A6V7V4B9"/>
<dbReference type="EMBL" id="CAJEWN010000148">
    <property type="protein sequence ID" value="CAD2169066.1"/>
    <property type="molecule type" value="Genomic_DNA"/>
</dbReference>
<evidence type="ECO:0000256" key="1">
    <source>
        <dbReference type="SAM" id="MobiDB-lite"/>
    </source>
</evidence>
<gene>
    <name evidence="2" type="ORF">MENT_LOCUS20383</name>
</gene>
<reference evidence="2 3" key="1">
    <citation type="submission" date="2020-08" db="EMBL/GenBank/DDBJ databases">
        <authorList>
            <person name="Koutsovoulos G."/>
            <person name="Danchin GJ E."/>
        </authorList>
    </citation>
    <scope>NUCLEOTIDE SEQUENCE [LARGE SCALE GENOMIC DNA]</scope>
</reference>
<dbReference type="Proteomes" id="UP000580250">
    <property type="component" value="Unassembled WGS sequence"/>
</dbReference>
<sequence length="203" mass="23455">MSLKDAESEEGIIYPATFSPFEAIETNGNEYFKFILYLYYRHNELSPEELLPTKEDCIWVINNQALPNQNFENNILFTKFYAFYYNIYSPKLKLKLEQNIVNNYFINEIVYKNENQREYLDESIIEPLKLSNTLIVPPQIHYGLVNYIYNICSSNYDQLRGVQHGGHQQHTGGSSQGQSSGQGGGQPEVRRGGRRGRRPRGGN</sequence>
<evidence type="ECO:0000313" key="3">
    <source>
        <dbReference type="Proteomes" id="UP000580250"/>
    </source>
</evidence>
<feature type="region of interest" description="Disordered" evidence="1">
    <location>
        <begin position="162"/>
        <end position="203"/>
    </location>
</feature>
<name>A0A6V7V4B9_MELEN</name>
<feature type="compositionally biased region" description="Basic residues" evidence="1">
    <location>
        <begin position="192"/>
        <end position="203"/>
    </location>
</feature>
<organism evidence="2 3">
    <name type="scientific">Meloidogyne enterolobii</name>
    <name type="common">Root-knot nematode worm</name>
    <name type="synonym">Meloidogyne mayaguensis</name>
    <dbReference type="NCBI Taxonomy" id="390850"/>
    <lineage>
        <taxon>Eukaryota</taxon>
        <taxon>Metazoa</taxon>
        <taxon>Ecdysozoa</taxon>
        <taxon>Nematoda</taxon>
        <taxon>Chromadorea</taxon>
        <taxon>Rhabditida</taxon>
        <taxon>Tylenchina</taxon>
        <taxon>Tylenchomorpha</taxon>
        <taxon>Tylenchoidea</taxon>
        <taxon>Meloidogynidae</taxon>
        <taxon>Meloidogyninae</taxon>
        <taxon>Meloidogyne</taxon>
    </lineage>
</organism>
<feature type="compositionally biased region" description="Low complexity" evidence="1">
    <location>
        <begin position="165"/>
        <end position="179"/>
    </location>
</feature>
<accession>A0A6V7V4B9</accession>
<proteinExistence type="predicted"/>
<evidence type="ECO:0000313" key="2">
    <source>
        <dbReference type="EMBL" id="CAD2169066.1"/>
    </source>
</evidence>
<comment type="caution">
    <text evidence="2">The sequence shown here is derived from an EMBL/GenBank/DDBJ whole genome shotgun (WGS) entry which is preliminary data.</text>
</comment>